<dbReference type="CDD" id="cd13957">
    <property type="entry name" value="PT_UbiA_Cox10"/>
    <property type="match status" value="1"/>
</dbReference>
<protein>
    <recommendedName>
        <fullName evidence="9">Heme O synthase</fullName>
    </recommendedName>
</protein>
<dbReference type="Pfam" id="PF01040">
    <property type="entry name" value="UbiA"/>
    <property type="match status" value="1"/>
</dbReference>
<dbReference type="GO" id="GO:0005739">
    <property type="term" value="C:mitochondrion"/>
    <property type="evidence" value="ECO:0007669"/>
    <property type="project" value="TreeGrafter"/>
</dbReference>
<keyword evidence="5" id="KW-0350">Heme biosynthesis</keyword>
<evidence type="ECO:0000256" key="2">
    <source>
        <dbReference type="ARBA" id="ARBA00022679"/>
    </source>
</evidence>
<evidence type="ECO:0000256" key="3">
    <source>
        <dbReference type="ARBA" id="ARBA00022692"/>
    </source>
</evidence>
<dbReference type="Gene3D" id="1.10.357.140">
    <property type="entry name" value="UbiA prenyltransferase"/>
    <property type="match status" value="1"/>
</dbReference>
<feature type="transmembrane region" description="Helical" evidence="7">
    <location>
        <begin position="94"/>
        <end position="111"/>
    </location>
</feature>
<feature type="transmembrane region" description="Helical" evidence="7">
    <location>
        <begin position="270"/>
        <end position="288"/>
    </location>
</feature>
<evidence type="ECO:0000256" key="6">
    <source>
        <dbReference type="ARBA" id="ARBA00023136"/>
    </source>
</evidence>
<dbReference type="InterPro" id="IPR006369">
    <property type="entry name" value="Protohaem_IX_farnesylTrfase"/>
</dbReference>
<dbReference type="GO" id="GO:0006784">
    <property type="term" value="P:heme A biosynthetic process"/>
    <property type="evidence" value="ECO:0007669"/>
    <property type="project" value="TreeGrafter"/>
</dbReference>
<dbReference type="PANTHER" id="PTHR43448">
    <property type="entry name" value="PROTOHEME IX FARNESYLTRANSFERASE, MITOCHONDRIAL"/>
    <property type="match status" value="1"/>
</dbReference>
<evidence type="ECO:0000256" key="7">
    <source>
        <dbReference type="SAM" id="Phobius"/>
    </source>
</evidence>
<dbReference type="InterPro" id="IPR044878">
    <property type="entry name" value="UbiA_sf"/>
</dbReference>
<dbReference type="PANTHER" id="PTHR43448:SF2">
    <property type="entry name" value="PROTOHEME IX FARNESYLTRANSFERASE, MITOCHONDRIAL"/>
    <property type="match status" value="1"/>
</dbReference>
<feature type="transmembrane region" description="Helical" evidence="7">
    <location>
        <begin position="118"/>
        <end position="135"/>
    </location>
</feature>
<organism evidence="8">
    <name type="scientific">marine metagenome</name>
    <dbReference type="NCBI Taxonomy" id="408172"/>
    <lineage>
        <taxon>unclassified sequences</taxon>
        <taxon>metagenomes</taxon>
        <taxon>ecological metagenomes</taxon>
    </lineage>
</organism>
<feature type="transmembrane region" description="Helical" evidence="7">
    <location>
        <begin position="155"/>
        <end position="179"/>
    </location>
</feature>
<evidence type="ECO:0000256" key="4">
    <source>
        <dbReference type="ARBA" id="ARBA00022989"/>
    </source>
</evidence>
<comment type="subcellular location">
    <subcellularLocation>
        <location evidence="1">Membrane</location>
        <topology evidence="1">Multi-pass membrane protein</topology>
    </subcellularLocation>
</comment>
<dbReference type="GO" id="GO:0016020">
    <property type="term" value="C:membrane"/>
    <property type="evidence" value="ECO:0007669"/>
    <property type="project" value="UniProtKB-SubCell"/>
</dbReference>
<evidence type="ECO:0000256" key="1">
    <source>
        <dbReference type="ARBA" id="ARBA00004141"/>
    </source>
</evidence>
<feature type="transmembrane region" description="Helical" evidence="7">
    <location>
        <begin position="21"/>
        <end position="37"/>
    </location>
</feature>
<dbReference type="GO" id="GO:0008495">
    <property type="term" value="F:protoheme IX farnesyltransferase activity"/>
    <property type="evidence" value="ECO:0007669"/>
    <property type="project" value="InterPro"/>
</dbReference>
<evidence type="ECO:0000256" key="5">
    <source>
        <dbReference type="ARBA" id="ARBA00023133"/>
    </source>
</evidence>
<reference evidence="8" key="1">
    <citation type="submission" date="2018-05" db="EMBL/GenBank/DDBJ databases">
        <authorList>
            <person name="Lanie J.A."/>
            <person name="Ng W.-L."/>
            <person name="Kazmierczak K.M."/>
            <person name="Andrzejewski T.M."/>
            <person name="Davidsen T.M."/>
            <person name="Wayne K.J."/>
            <person name="Tettelin H."/>
            <person name="Glass J.I."/>
            <person name="Rusch D."/>
            <person name="Podicherti R."/>
            <person name="Tsui H.-C.T."/>
            <person name="Winkler M.E."/>
        </authorList>
    </citation>
    <scope>NUCLEOTIDE SEQUENCE</scope>
</reference>
<accession>A0A381T1T4</accession>
<keyword evidence="3 7" id="KW-0812">Transmembrane</keyword>
<dbReference type="HAMAP" id="MF_00154">
    <property type="entry name" value="CyoE_CtaB"/>
    <property type="match status" value="1"/>
</dbReference>
<evidence type="ECO:0008006" key="9">
    <source>
        <dbReference type="Google" id="ProtNLM"/>
    </source>
</evidence>
<sequence length="292" mass="32654">MKQEKYKTAKIKGYIDLTKPSILLMVLITTLLGYYLGSEEISSWLKLFWTLLGTGLSAGGAGALNQYLEREQDCLMERTRDRPIPAGLIQPQDALLFGLILVLTGSVLLVWRVNLLTGFLSLLTAFMYVLIYTPMKRITWLNTSLGSIPGALPPIGGWTAATGSIDSGAWILFAILYLWQHPHFFAIAWMCKDDYEKAGFKMLPVIEPDGARTMRQIFWHLSLMFPVCFLPFISGLLGNIYLFGAAIITLGYFYSAVPMLREKSLKNASIILKASVFYLPLLLVIIIIDKGI</sequence>
<proteinExistence type="inferred from homology"/>
<keyword evidence="4 7" id="KW-1133">Transmembrane helix</keyword>
<keyword evidence="6 7" id="KW-0472">Membrane</keyword>
<dbReference type="NCBIfam" id="TIGR01473">
    <property type="entry name" value="cyoE_ctaB"/>
    <property type="match status" value="1"/>
</dbReference>
<feature type="transmembrane region" description="Helical" evidence="7">
    <location>
        <begin position="240"/>
        <end position="258"/>
    </location>
</feature>
<feature type="transmembrane region" description="Helical" evidence="7">
    <location>
        <begin position="217"/>
        <end position="234"/>
    </location>
</feature>
<dbReference type="EMBL" id="UINC01003819">
    <property type="protein sequence ID" value="SVA09511.1"/>
    <property type="molecule type" value="Genomic_DNA"/>
</dbReference>
<dbReference type="InterPro" id="IPR000537">
    <property type="entry name" value="UbiA_prenyltransferase"/>
</dbReference>
<evidence type="ECO:0000313" key="8">
    <source>
        <dbReference type="EMBL" id="SVA09511.1"/>
    </source>
</evidence>
<keyword evidence="2" id="KW-0808">Transferase</keyword>
<gene>
    <name evidence="8" type="ORF">METZ01_LOCUS62365</name>
</gene>
<dbReference type="AlphaFoldDB" id="A0A381T1T4"/>
<name>A0A381T1T4_9ZZZZ</name>